<feature type="transmembrane region" description="Helical" evidence="2">
    <location>
        <begin position="12"/>
        <end position="32"/>
    </location>
</feature>
<dbReference type="PROSITE" id="PS50093">
    <property type="entry name" value="PKD"/>
    <property type="match status" value="1"/>
</dbReference>
<feature type="compositionally biased region" description="Low complexity" evidence="1">
    <location>
        <begin position="598"/>
        <end position="630"/>
    </location>
</feature>
<dbReference type="Proteomes" id="UP000198802">
    <property type="component" value="Unassembled WGS sequence"/>
</dbReference>
<keyword evidence="2" id="KW-0812">Transmembrane</keyword>
<keyword evidence="5" id="KW-1185">Reference proteome</keyword>
<dbReference type="RefSeq" id="WP_091274150.1">
    <property type="nucleotide sequence ID" value="NZ_FAOZ01000005.1"/>
</dbReference>
<name>A0A0S4QKA2_9ACTN</name>
<dbReference type="InterPro" id="IPR022409">
    <property type="entry name" value="PKD/Chitinase_dom"/>
</dbReference>
<dbReference type="Pfam" id="PF18911">
    <property type="entry name" value="PKD_4"/>
    <property type="match status" value="1"/>
</dbReference>
<dbReference type="SUPFAM" id="SSF49299">
    <property type="entry name" value="PKD domain"/>
    <property type="match status" value="1"/>
</dbReference>
<feature type="compositionally biased region" description="Polar residues" evidence="1">
    <location>
        <begin position="686"/>
        <end position="703"/>
    </location>
</feature>
<evidence type="ECO:0000256" key="1">
    <source>
        <dbReference type="SAM" id="MobiDB-lite"/>
    </source>
</evidence>
<feature type="compositionally biased region" description="Pro residues" evidence="1">
    <location>
        <begin position="411"/>
        <end position="424"/>
    </location>
</feature>
<gene>
    <name evidence="4" type="ORF">Ga0074812_105173</name>
</gene>
<dbReference type="InterPro" id="IPR035986">
    <property type="entry name" value="PKD_dom_sf"/>
</dbReference>
<dbReference type="AlphaFoldDB" id="A0A0S4QKA2"/>
<dbReference type="GO" id="GO:0005975">
    <property type="term" value="P:carbohydrate metabolic process"/>
    <property type="evidence" value="ECO:0007669"/>
    <property type="project" value="UniProtKB-ARBA"/>
</dbReference>
<proteinExistence type="predicted"/>
<dbReference type="Gene3D" id="2.60.40.10">
    <property type="entry name" value="Immunoglobulins"/>
    <property type="match status" value="1"/>
</dbReference>
<evidence type="ECO:0000256" key="2">
    <source>
        <dbReference type="SAM" id="Phobius"/>
    </source>
</evidence>
<keyword evidence="2" id="KW-1133">Transmembrane helix</keyword>
<protein>
    <submittedName>
        <fullName evidence="4">PKD domain-containing protein</fullName>
    </submittedName>
</protein>
<feature type="region of interest" description="Disordered" evidence="1">
    <location>
        <begin position="400"/>
        <end position="495"/>
    </location>
</feature>
<feature type="compositionally biased region" description="Low complexity" evidence="1">
    <location>
        <begin position="485"/>
        <end position="495"/>
    </location>
</feature>
<evidence type="ECO:0000313" key="4">
    <source>
        <dbReference type="EMBL" id="CUU55522.1"/>
    </source>
</evidence>
<feature type="compositionally biased region" description="Polar residues" evidence="1">
    <location>
        <begin position="459"/>
        <end position="474"/>
    </location>
</feature>
<feature type="region of interest" description="Disordered" evidence="1">
    <location>
        <begin position="578"/>
        <end position="703"/>
    </location>
</feature>
<dbReference type="CDD" id="cd00146">
    <property type="entry name" value="PKD"/>
    <property type="match status" value="1"/>
</dbReference>
<dbReference type="SUPFAM" id="SSF63825">
    <property type="entry name" value="YWTD domain"/>
    <property type="match status" value="1"/>
</dbReference>
<organism evidence="4 5">
    <name type="scientific">Parafrankia irregularis</name>
    <dbReference type="NCBI Taxonomy" id="795642"/>
    <lineage>
        <taxon>Bacteria</taxon>
        <taxon>Bacillati</taxon>
        <taxon>Actinomycetota</taxon>
        <taxon>Actinomycetes</taxon>
        <taxon>Frankiales</taxon>
        <taxon>Frankiaceae</taxon>
        <taxon>Parafrankia</taxon>
    </lineage>
</organism>
<feature type="compositionally biased region" description="Low complexity" evidence="1">
    <location>
        <begin position="425"/>
        <end position="434"/>
    </location>
</feature>
<sequence>MAGRETGPRRLWLLRASLGFLLVACAVTIVAWRSPGTPPARAANLDDSSAWLPSTPAWAGVLVDGASAAVIRRVSLLGEPLAVAQSGPDAFAVLKDGAVQRIDGATFDLGAPVSFVDAETRNADVGQLADGQPRLEIRATPSAVFVRDRLTGVVSIADPKTLRTVRTYSLAAPAGMAEGATISDASAGADGQARLWAVDGTGGLVRIDAAGTRVWRNVVSNPALVQLVTVAGRPYLVDFAAGTVRTIGADGLGDEHTCVEPLSDLRTVEVIGSSRGTALYLVNSQRGVLVVSDVAAGGCATAALSIAPEGHTLGQPKDAAGRVFIPDLTTGAIIVVDTTDPARPRVLARSEVVHGPSAALELVAQGTLMFYNDRNRDIAGVIRADGTASEAHEFDRGAAGVAANTPSGPAQTPPPAQTSPPAQPSQPAQTSAPARTPQPTRTAESRPVVPVVPSSSPSTQASEPQPRTAPQVSNSPTAAPPTAAPPTSARPPARSGVEIRVTAQQVTTDSTVTLRVVPLGDTAPVASASWYYGDGANGMGLDVTHSWAAAGTYTVSVSAQLVGGGTATEQVSITVRPRTAALPSSPPAQLPTGTQQQPSSARPTTPGASPTSPTSPTSTRSTTSPVRTTTPPAPTPTPTPTPSTAPPVRTTPPSPSPSLSPTTVAPTTVAPTTVAPTTVPPAPSTYSETSNHGGHTWTNYQTAGGTRGPDIGYHQTVQVSCRVRGYVTPNGNDWWYRIASSPWNNAYYSDADGFYNNGQTSGPSNTVWVDTRVPLC</sequence>
<dbReference type="InterPro" id="IPR013783">
    <property type="entry name" value="Ig-like_fold"/>
</dbReference>
<feature type="compositionally biased region" description="Low complexity" evidence="1">
    <location>
        <begin position="447"/>
        <end position="458"/>
    </location>
</feature>
<dbReference type="SMART" id="SM00089">
    <property type="entry name" value="PKD"/>
    <property type="match status" value="1"/>
</dbReference>
<keyword evidence="2" id="KW-0472">Membrane</keyword>
<dbReference type="InterPro" id="IPR000601">
    <property type="entry name" value="PKD_dom"/>
</dbReference>
<feature type="domain" description="PKD" evidence="3">
    <location>
        <begin position="524"/>
        <end position="582"/>
    </location>
</feature>
<evidence type="ECO:0000313" key="5">
    <source>
        <dbReference type="Proteomes" id="UP000198802"/>
    </source>
</evidence>
<dbReference type="EMBL" id="FAOZ01000005">
    <property type="protein sequence ID" value="CUU55522.1"/>
    <property type="molecule type" value="Genomic_DNA"/>
</dbReference>
<reference evidence="5" key="1">
    <citation type="submission" date="2015-11" db="EMBL/GenBank/DDBJ databases">
        <authorList>
            <person name="Varghese N."/>
        </authorList>
    </citation>
    <scope>NUCLEOTIDE SEQUENCE [LARGE SCALE GENOMIC DNA]</scope>
    <source>
        <strain evidence="5">DSM 45899</strain>
    </source>
</reference>
<feature type="compositionally biased region" description="Pro residues" evidence="1">
    <location>
        <begin position="631"/>
        <end position="658"/>
    </location>
</feature>
<feature type="compositionally biased region" description="Low complexity" evidence="1">
    <location>
        <begin position="659"/>
        <end position="677"/>
    </location>
</feature>
<accession>A0A0S4QKA2</accession>
<evidence type="ECO:0000259" key="3">
    <source>
        <dbReference type="PROSITE" id="PS50093"/>
    </source>
</evidence>